<dbReference type="InterPro" id="IPR037143">
    <property type="entry name" value="4-PPantetheinyl_Trfase_dom_sf"/>
</dbReference>
<proteinExistence type="predicted"/>
<gene>
    <name evidence="3" type="ORF">DVR12_18835</name>
</gene>
<keyword evidence="1 3" id="KW-0808">Transferase</keyword>
<dbReference type="SUPFAM" id="SSF56214">
    <property type="entry name" value="4'-phosphopantetheinyl transferase"/>
    <property type="match status" value="2"/>
</dbReference>
<comment type="caution">
    <text evidence="3">The sequence shown here is derived from an EMBL/GenBank/DDBJ whole genome shotgun (WGS) entry which is preliminary data.</text>
</comment>
<accession>A0A3E1Y6R5</accession>
<dbReference type="RefSeq" id="WP_116977338.1">
    <property type="nucleotide sequence ID" value="NZ_QPMM01000010.1"/>
</dbReference>
<dbReference type="GO" id="GO:0000287">
    <property type="term" value="F:magnesium ion binding"/>
    <property type="evidence" value="ECO:0007669"/>
    <property type="project" value="InterPro"/>
</dbReference>
<dbReference type="InterPro" id="IPR008278">
    <property type="entry name" value="4-PPantetheinyl_Trfase_dom"/>
</dbReference>
<feature type="domain" description="4'-phosphopantetheinyl transferase" evidence="2">
    <location>
        <begin position="100"/>
        <end position="184"/>
    </location>
</feature>
<evidence type="ECO:0000259" key="2">
    <source>
        <dbReference type="Pfam" id="PF01648"/>
    </source>
</evidence>
<evidence type="ECO:0000313" key="3">
    <source>
        <dbReference type="EMBL" id="RFS20619.1"/>
    </source>
</evidence>
<protein>
    <submittedName>
        <fullName evidence="3">4-phosphopantetheinyl transferase</fullName>
    </submittedName>
</protein>
<name>A0A3E1Y6R5_9BACT</name>
<evidence type="ECO:0000313" key="4">
    <source>
        <dbReference type="Proteomes" id="UP000260644"/>
    </source>
</evidence>
<dbReference type="Pfam" id="PF01648">
    <property type="entry name" value="ACPS"/>
    <property type="match status" value="1"/>
</dbReference>
<keyword evidence="4" id="KW-1185">Reference proteome</keyword>
<dbReference type="Proteomes" id="UP000260644">
    <property type="component" value="Unassembled WGS sequence"/>
</dbReference>
<dbReference type="EMBL" id="QPMM01000010">
    <property type="protein sequence ID" value="RFS20619.1"/>
    <property type="molecule type" value="Genomic_DNA"/>
</dbReference>
<reference evidence="3 4" key="1">
    <citation type="submission" date="2018-07" db="EMBL/GenBank/DDBJ databases">
        <title>Chitinophaga K2CV101002-2 sp. nov., isolated from a monsoon evergreen broad-leaved forest soil.</title>
        <authorList>
            <person name="Lv Y."/>
        </authorList>
    </citation>
    <scope>NUCLEOTIDE SEQUENCE [LARGE SCALE GENOMIC DNA]</scope>
    <source>
        <strain evidence="3 4">GDMCC 1.1288</strain>
    </source>
</reference>
<dbReference type="Gene3D" id="3.90.470.20">
    <property type="entry name" value="4'-phosphopantetheinyl transferase domain"/>
    <property type="match status" value="2"/>
</dbReference>
<dbReference type="GO" id="GO:0008897">
    <property type="term" value="F:holo-[acyl-carrier-protein] synthase activity"/>
    <property type="evidence" value="ECO:0007669"/>
    <property type="project" value="InterPro"/>
</dbReference>
<sequence>MPLIRTIQIDSETKLGVWKITEQEDFFRKEVNISPAIHHPHKRLQHFAGRYLLVNLFPDFPIHDITISNTKKPVLNCQTYYFSISHCADYAAAIVSKKAPVGIDIEEAKPKIELVSHKFLAPEEAAFIDPNHDLQHKTICWSAKEAMFKWYGHGKVDFRANMNLQPFPYQVAGFITADFNKPDANTRLYLQYIMENGLCLAWTQPAKQAE</sequence>
<dbReference type="AlphaFoldDB" id="A0A3E1Y6R5"/>
<evidence type="ECO:0000256" key="1">
    <source>
        <dbReference type="ARBA" id="ARBA00022679"/>
    </source>
</evidence>
<organism evidence="3 4">
    <name type="scientific">Chitinophaga silvatica</name>
    <dbReference type="NCBI Taxonomy" id="2282649"/>
    <lineage>
        <taxon>Bacteria</taxon>
        <taxon>Pseudomonadati</taxon>
        <taxon>Bacteroidota</taxon>
        <taxon>Chitinophagia</taxon>
        <taxon>Chitinophagales</taxon>
        <taxon>Chitinophagaceae</taxon>
        <taxon>Chitinophaga</taxon>
    </lineage>
</organism>
<dbReference type="OrthoDB" id="1190494at2"/>